<dbReference type="HOGENOM" id="CLU_2061024_0_0_1"/>
<sequence length="119" mass="13317">MTEFRTTKERFASVLSPRQIQDADSKDLDIIKWGNSSVHDGDCLLDVCVWSPKGRRADFDTFAALYGIVPNQVDRVASCHDTVDTINEHASVYTSKSSQSPQEYHDTFAAFVQELTASK</sequence>
<dbReference type="RefSeq" id="XP_040637246.1">
    <property type="nucleotide sequence ID" value="XM_040780300.1"/>
</dbReference>
<name>A0A017S967_ASPRC</name>
<evidence type="ECO:0000313" key="1">
    <source>
        <dbReference type="EMBL" id="EYE93558.1"/>
    </source>
</evidence>
<reference evidence="2" key="1">
    <citation type="journal article" date="2014" name="Nat. Commun.">
        <title>Genomic adaptations of the halophilic Dead Sea filamentous fungus Eurotium rubrum.</title>
        <authorList>
            <person name="Kis-Papo T."/>
            <person name="Weig A.R."/>
            <person name="Riley R."/>
            <person name="Persoh D."/>
            <person name="Salamov A."/>
            <person name="Sun H."/>
            <person name="Lipzen A."/>
            <person name="Wasser S.P."/>
            <person name="Rambold G."/>
            <person name="Grigoriev I.V."/>
            <person name="Nevo E."/>
        </authorList>
    </citation>
    <scope>NUCLEOTIDE SEQUENCE [LARGE SCALE GENOMIC DNA]</scope>
    <source>
        <strain evidence="2">CBS 135680</strain>
    </source>
</reference>
<dbReference type="GeneID" id="63695424"/>
<dbReference type="OrthoDB" id="5329816at2759"/>
<keyword evidence="2" id="KW-1185">Reference proteome</keyword>
<gene>
    <name evidence="1" type="ORF">EURHEDRAFT_404316</name>
</gene>
<dbReference type="STRING" id="1388766.A0A017S967"/>
<protein>
    <submittedName>
        <fullName evidence="1">Uncharacterized protein</fullName>
    </submittedName>
</protein>
<dbReference type="EMBL" id="KK088431">
    <property type="protein sequence ID" value="EYE93558.1"/>
    <property type="molecule type" value="Genomic_DNA"/>
</dbReference>
<dbReference type="Proteomes" id="UP000019804">
    <property type="component" value="Unassembled WGS sequence"/>
</dbReference>
<proteinExistence type="predicted"/>
<evidence type="ECO:0000313" key="2">
    <source>
        <dbReference type="Proteomes" id="UP000019804"/>
    </source>
</evidence>
<accession>A0A017S967</accession>
<dbReference type="AlphaFoldDB" id="A0A017S967"/>
<organism evidence="1 2">
    <name type="scientific">Aspergillus ruber (strain CBS 135680)</name>
    <dbReference type="NCBI Taxonomy" id="1388766"/>
    <lineage>
        <taxon>Eukaryota</taxon>
        <taxon>Fungi</taxon>
        <taxon>Dikarya</taxon>
        <taxon>Ascomycota</taxon>
        <taxon>Pezizomycotina</taxon>
        <taxon>Eurotiomycetes</taxon>
        <taxon>Eurotiomycetidae</taxon>
        <taxon>Eurotiales</taxon>
        <taxon>Aspergillaceae</taxon>
        <taxon>Aspergillus</taxon>
        <taxon>Aspergillus subgen. Aspergillus</taxon>
    </lineage>
</organism>